<feature type="active site" description="For autocatalytic cleavage activity" evidence="12">
    <location>
        <position position="212"/>
    </location>
</feature>
<evidence type="ECO:0000259" key="14">
    <source>
        <dbReference type="Pfam" id="PF00717"/>
    </source>
</evidence>
<dbReference type="Pfam" id="PF00717">
    <property type="entry name" value="Peptidase_S24"/>
    <property type="match status" value="1"/>
</dbReference>
<keyword evidence="4 12" id="KW-0227">DNA damage</keyword>
<protein>
    <recommendedName>
        <fullName evidence="12">LexA repressor</fullName>
        <ecNumber evidence="12">3.4.21.88</ecNumber>
    </recommendedName>
</protein>
<dbReference type="OrthoDB" id="9802364at2"/>
<keyword evidence="7 12" id="KW-0805">Transcription regulation</keyword>
<evidence type="ECO:0000256" key="11">
    <source>
        <dbReference type="ARBA" id="ARBA00023236"/>
    </source>
</evidence>
<evidence type="ECO:0000313" key="16">
    <source>
        <dbReference type="EMBL" id="RMB08802.1"/>
    </source>
</evidence>
<dbReference type="NCBIfam" id="TIGR00498">
    <property type="entry name" value="lexA"/>
    <property type="match status" value="1"/>
</dbReference>
<dbReference type="GO" id="GO:0009432">
    <property type="term" value="P:SOS response"/>
    <property type="evidence" value="ECO:0007669"/>
    <property type="project" value="UniProtKB-UniRule"/>
</dbReference>
<dbReference type="Gene3D" id="1.10.10.10">
    <property type="entry name" value="Winged helix-like DNA-binding domain superfamily/Winged helix DNA-binding domain"/>
    <property type="match status" value="1"/>
</dbReference>
<dbReference type="EC" id="3.4.21.88" evidence="12"/>
<proteinExistence type="inferred from homology"/>
<dbReference type="GO" id="GO:0004252">
    <property type="term" value="F:serine-type endopeptidase activity"/>
    <property type="evidence" value="ECO:0007669"/>
    <property type="project" value="UniProtKB-UniRule"/>
</dbReference>
<dbReference type="InterPro" id="IPR036388">
    <property type="entry name" value="WH-like_DNA-bd_sf"/>
</dbReference>
<keyword evidence="9 12" id="KW-0804">Transcription</keyword>
<dbReference type="EMBL" id="REFR01000010">
    <property type="protein sequence ID" value="RMB08802.1"/>
    <property type="molecule type" value="Genomic_DNA"/>
</dbReference>
<dbReference type="CDD" id="cd06529">
    <property type="entry name" value="S24_LexA-like"/>
    <property type="match status" value="1"/>
</dbReference>
<comment type="catalytic activity">
    <reaction evidence="12">
        <text>Hydrolysis of Ala-|-Gly bond in repressor LexA.</text>
        <dbReference type="EC" id="3.4.21.88"/>
    </reaction>
</comment>
<dbReference type="HAMAP" id="MF_00015">
    <property type="entry name" value="LexA"/>
    <property type="match status" value="1"/>
</dbReference>
<dbReference type="InterPro" id="IPR036390">
    <property type="entry name" value="WH_DNA-bd_sf"/>
</dbReference>
<dbReference type="InParanoid" id="A0A3M0CHH8"/>
<comment type="caution">
    <text evidence="16">The sequence shown here is derived from an EMBL/GenBank/DDBJ whole genome shotgun (WGS) entry which is preliminary data.</text>
</comment>
<evidence type="ECO:0000256" key="13">
    <source>
        <dbReference type="RuleBase" id="RU003991"/>
    </source>
</evidence>
<dbReference type="SUPFAM" id="SSF46785">
    <property type="entry name" value="Winged helix' DNA-binding domain"/>
    <property type="match status" value="1"/>
</dbReference>
<keyword evidence="10 12" id="KW-0234">DNA repair</keyword>
<evidence type="ECO:0000256" key="1">
    <source>
        <dbReference type="ARBA" id="ARBA00007484"/>
    </source>
</evidence>
<feature type="active site" description="For autocatalytic cleavage activity" evidence="12">
    <location>
        <position position="174"/>
    </location>
</feature>
<dbReference type="InterPro" id="IPR006200">
    <property type="entry name" value="LexA"/>
</dbReference>
<dbReference type="InterPro" id="IPR039418">
    <property type="entry name" value="LexA-like"/>
</dbReference>
<evidence type="ECO:0000256" key="4">
    <source>
        <dbReference type="ARBA" id="ARBA00022763"/>
    </source>
</evidence>
<keyword evidence="17" id="KW-1185">Reference proteome</keyword>
<evidence type="ECO:0000256" key="7">
    <source>
        <dbReference type="ARBA" id="ARBA00023015"/>
    </source>
</evidence>
<dbReference type="FunCoup" id="A0A3M0CHH8">
    <property type="interactions" value="318"/>
</dbReference>
<dbReference type="InterPro" id="IPR006199">
    <property type="entry name" value="LexA_DNA-bd_dom"/>
</dbReference>
<dbReference type="PANTHER" id="PTHR33516">
    <property type="entry name" value="LEXA REPRESSOR"/>
    <property type="match status" value="1"/>
</dbReference>
<feature type="site" description="Cleavage; by autolysis" evidence="12">
    <location>
        <begin position="138"/>
        <end position="139"/>
    </location>
</feature>
<dbReference type="FunFam" id="2.10.109.10:FF:000001">
    <property type="entry name" value="LexA repressor"/>
    <property type="match status" value="1"/>
</dbReference>
<evidence type="ECO:0000259" key="15">
    <source>
        <dbReference type="Pfam" id="PF01726"/>
    </source>
</evidence>
<dbReference type="PRINTS" id="PR00726">
    <property type="entry name" value="LEXASERPTASE"/>
</dbReference>
<evidence type="ECO:0000256" key="10">
    <source>
        <dbReference type="ARBA" id="ARBA00023204"/>
    </source>
</evidence>
<feature type="DNA-binding region" description="H-T-H motif" evidence="12">
    <location>
        <begin position="26"/>
        <end position="46"/>
    </location>
</feature>
<comment type="function">
    <text evidence="12">Represses a number of genes involved in the response to DNA damage (SOS response), including recA and lexA. In the presence of single-stranded DNA, RecA interacts with LexA causing an autocatalytic cleavage which disrupts the DNA-binding part of LexA, leading to derepression of the SOS regulon and eventually DNA repair.</text>
</comment>
<dbReference type="InterPro" id="IPR006197">
    <property type="entry name" value="Peptidase_S24_LexA"/>
</dbReference>
<comment type="similarity">
    <text evidence="1 12 13">Belongs to the peptidase S24 family.</text>
</comment>
<dbReference type="GO" id="GO:0006260">
    <property type="term" value="P:DNA replication"/>
    <property type="evidence" value="ECO:0007669"/>
    <property type="project" value="UniProtKB-UniRule"/>
</dbReference>
<keyword evidence="3 12" id="KW-0235">DNA replication</keyword>
<comment type="subunit">
    <text evidence="12">Homodimer.</text>
</comment>
<dbReference type="RefSeq" id="WP_121938135.1">
    <property type="nucleotide sequence ID" value="NZ_REFR01000010.1"/>
</dbReference>
<dbReference type="GO" id="GO:0003677">
    <property type="term" value="F:DNA binding"/>
    <property type="evidence" value="ECO:0007669"/>
    <property type="project" value="UniProtKB-UniRule"/>
</dbReference>
<dbReference type="SUPFAM" id="SSF51306">
    <property type="entry name" value="LexA/Signal peptidase"/>
    <property type="match status" value="1"/>
</dbReference>
<dbReference type="Gene3D" id="2.10.109.10">
    <property type="entry name" value="Umud Fragment, subunit A"/>
    <property type="match status" value="1"/>
</dbReference>
<keyword evidence="8 12" id="KW-0238">DNA-binding</keyword>
<evidence type="ECO:0000256" key="9">
    <source>
        <dbReference type="ARBA" id="ARBA00023163"/>
    </source>
</evidence>
<dbReference type="InterPro" id="IPR015927">
    <property type="entry name" value="Peptidase_S24_S26A/B/C"/>
</dbReference>
<dbReference type="GO" id="GO:0006281">
    <property type="term" value="P:DNA repair"/>
    <property type="evidence" value="ECO:0007669"/>
    <property type="project" value="UniProtKB-UniRule"/>
</dbReference>
<evidence type="ECO:0000256" key="12">
    <source>
        <dbReference type="HAMAP-Rule" id="MF_00015"/>
    </source>
</evidence>
<evidence type="ECO:0000256" key="6">
    <source>
        <dbReference type="ARBA" id="ARBA00022813"/>
    </source>
</evidence>
<dbReference type="InterPro" id="IPR036286">
    <property type="entry name" value="LexA/Signal_pep-like_sf"/>
</dbReference>
<keyword evidence="2 12" id="KW-0678">Repressor</keyword>
<accession>A0A3M0CHH8</accession>
<feature type="domain" description="Peptidase S24/S26A/S26B/S26C" evidence="14">
    <location>
        <begin position="131"/>
        <end position="247"/>
    </location>
</feature>
<dbReference type="Proteomes" id="UP000271227">
    <property type="component" value="Unassembled WGS sequence"/>
</dbReference>
<dbReference type="AlphaFoldDB" id="A0A3M0CHH8"/>
<dbReference type="InterPro" id="IPR050077">
    <property type="entry name" value="LexA_repressor"/>
</dbReference>
<dbReference type="GO" id="GO:0045892">
    <property type="term" value="P:negative regulation of DNA-templated transcription"/>
    <property type="evidence" value="ECO:0007669"/>
    <property type="project" value="UniProtKB-UniRule"/>
</dbReference>
<name>A0A3M0CHH8_9PROT</name>
<sequence>MLTAKQHQLLLFIHDRLSETGVSPSFDEMKDALGLKSKSGVHRLIGALEERGFIRRLANRARALEILRLPDGFDGVADNAGRDATVVRGRFPAMPKAVPTAGPTVSPAAPIAHSGRDVSTRPQGPSVVDIPLHGRIAAGTPIEAIEQPDSYIQVPEGLTGGGDACYALEVDGDSMVDLGILDGDTVLIESCETARDGEVVVALVDREEATLKTVRRQGRHVALIPANRTHDTQIYEAERVQIQGRLVGLYRRYH</sequence>
<dbReference type="GO" id="GO:0006508">
    <property type="term" value="P:proteolysis"/>
    <property type="evidence" value="ECO:0007669"/>
    <property type="project" value="InterPro"/>
</dbReference>
<feature type="domain" description="LexA repressor DNA-binding" evidence="15">
    <location>
        <begin position="2"/>
        <end position="63"/>
    </location>
</feature>
<dbReference type="PANTHER" id="PTHR33516:SF2">
    <property type="entry name" value="LEXA REPRESSOR-RELATED"/>
    <property type="match status" value="1"/>
</dbReference>
<reference evidence="16 17" key="1">
    <citation type="submission" date="2018-10" db="EMBL/GenBank/DDBJ databases">
        <title>Genomic Encyclopedia of Archaeal and Bacterial Type Strains, Phase II (KMG-II): from individual species to whole genera.</title>
        <authorList>
            <person name="Goeker M."/>
        </authorList>
    </citation>
    <scope>NUCLEOTIDE SEQUENCE [LARGE SCALE GENOMIC DNA]</scope>
    <source>
        <strain evidence="16 17">DSM 25217</strain>
    </source>
</reference>
<evidence type="ECO:0000256" key="8">
    <source>
        <dbReference type="ARBA" id="ARBA00023125"/>
    </source>
</evidence>
<dbReference type="Pfam" id="PF01726">
    <property type="entry name" value="LexA_DNA_bind"/>
    <property type="match status" value="1"/>
</dbReference>
<evidence type="ECO:0000256" key="2">
    <source>
        <dbReference type="ARBA" id="ARBA00022491"/>
    </source>
</evidence>
<keyword evidence="5 12" id="KW-0378">Hydrolase</keyword>
<organism evidence="16 17">
    <name type="scientific">Eilatimonas milleporae</name>
    <dbReference type="NCBI Taxonomy" id="911205"/>
    <lineage>
        <taxon>Bacteria</taxon>
        <taxon>Pseudomonadati</taxon>
        <taxon>Pseudomonadota</taxon>
        <taxon>Alphaproteobacteria</taxon>
        <taxon>Kordiimonadales</taxon>
        <taxon>Kordiimonadaceae</taxon>
        <taxon>Eilatimonas</taxon>
    </lineage>
</organism>
<evidence type="ECO:0000256" key="3">
    <source>
        <dbReference type="ARBA" id="ARBA00022705"/>
    </source>
</evidence>
<evidence type="ECO:0000313" key="17">
    <source>
        <dbReference type="Proteomes" id="UP000271227"/>
    </source>
</evidence>
<keyword evidence="6 12" id="KW-0068">Autocatalytic cleavage</keyword>
<keyword evidence="11 12" id="KW-0742">SOS response</keyword>
<evidence type="ECO:0000256" key="5">
    <source>
        <dbReference type="ARBA" id="ARBA00022801"/>
    </source>
</evidence>
<gene>
    <name evidence="12" type="primary">lexA</name>
    <name evidence="16" type="ORF">BXY39_1443</name>
</gene>